<reference evidence="6" key="2">
    <citation type="journal article" date="2017" name="J. Anim. Genet.">
        <title>Multiple reference genome sequences of hot pepper reveal the massive evolution of plant disease resistance genes by retroduplication.</title>
        <authorList>
            <person name="Kim S."/>
            <person name="Park J."/>
            <person name="Yeom S.-I."/>
            <person name="Kim Y.-M."/>
            <person name="Seo E."/>
            <person name="Kim K.-T."/>
            <person name="Kim M.-S."/>
            <person name="Lee J.M."/>
            <person name="Cheong K."/>
            <person name="Shin H.-S."/>
            <person name="Kim S.-B."/>
            <person name="Han K."/>
            <person name="Lee J."/>
            <person name="Park M."/>
            <person name="Lee H.-A."/>
            <person name="Lee H.-Y."/>
            <person name="Lee Y."/>
            <person name="Oh S."/>
            <person name="Lee J.H."/>
            <person name="Choi E."/>
            <person name="Choi E."/>
            <person name="Lee S.E."/>
            <person name="Jeon J."/>
            <person name="Kim H."/>
            <person name="Choi G."/>
            <person name="Song H."/>
            <person name="Lee J."/>
            <person name="Lee S.-C."/>
            <person name="Kwon J.-K."/>
            <person name="Lee H.-Y."/>
            <person name="Koo N."/>
            <person name="Hong Y."/>
            <person name="Kim R.W."/>
            <person name="Kang W.-H."/>
            <person name="Huh J.H."/>
            <person name="Kang B.-C."/>
            <person name="Yang T.-J."/>
            <person name="Lee Y.-H."/>
            <person name="Bennetzen J.L."/>
            <person name="Choi D."/>
        </authorList>
    </citation>
    <scope>NUCLEOTIDE SEQUENCE [LARGE SCALE GENOMIC DNA]</scope>
    <source>
        <strain evidence="6">cv. PBC81</strain>
    </source>
</reference>
<dbReference type="GO" id="GO:0008289">
    <property type="term" value="F:lipid binding"/>
    <property type="evidence" value="ECO:0007669"/>
    <property type="project" value="UniProtKB-KW"/>
</dbReference>
<evidence type="ECO:0000256" key="2">
    <source>
        <dbReference type="ARBA" id="ARBA00023121"/>
    </source>
</evidence>
<dbReference type="PANTHER" id="PTHR35046:SF21">
    <property type="entry name" value="RETROTRANSPOSON GAG DOMAIN-CONTAINING PROTEIN-RELATED"/>
    <property type="match status" value="1"/>
</dbReference>
<name>A0A2G2VCU0_CAPBA</name>
<dbReference type="InterPro" id="IPR016140">
    <property type="entry name" value="Bifunc_inhib/LTP/seed_store"/>
</dbReference>
<sequence length="499" mass="57416">MASGEGSPRASKEVTIDALLATIMSVKHDLSGRMERIEERMDRMEGSFSRRMDTLEVCLDSNHSSPKHYHASTSGHATTPDTFPQLLNPPRTTHEPIHQVPTYPKNRSEDLYRGEELDEATLFVEFIHNRRRAYGGGHRGRGGRVRTAHRGRGNLGHRPYVQEGLVDQGGNDLQCNRTFQLNELTSQKKAARAIAQFEGYASTWWETKRLQRTRNDNLDVLDWDKLKALMRERYVMERYKQEQLTKLYNLRQGDKSVEEYYGEFQNLILRLDIVEPLNHCLARFKGGLCYEVVSQLVVHKFEQIKDLIEAAIEVGRNNHTKKTFRWDKSYKPLEKKPFDKTIQRTPQEDDGNYGEPERVVEEGEVNVPRGLMRRTSHDDAWPKKVNPRGVTKRGPWFFKSWTVLVCVSVFLVDLVSISSSTSHITRSSLPYSSTRSKHNIGISLPTIAKRPPPACCDEIRKQDPKCLCEYLKNPAYQQYVNRANVEKALRDCGIPMPNC</sequence>
<dbReference type="EMBL" id="MLFT02000016">
    <property type="protein sequence ID" value="PHT30793.1"/>
    <property type="molecule type" value="Genomic_DNA"/>
</dbReference>
<dbReference type="PANTHER" id="PTHR35046">
    <property type="entry name" value="ZINC KNUCKLE (CCHC-TYPE) FAMILY PROTEIN"/>
    <property type="match status" value="1"/>
</dbReference>
<dbReference type="Pfam" id="PF03732">
    <property type="entry name" value="Retrotrans_gag"/>
    <property type="match status" value="1"/>
</dbReference>
<feature type="region of interest" description="Disordered" evidence="3">
    <location>
        <begin position="62"/>
        <end position="81"/>
    </location>
</feature>
<evidence type="ECO:0000256" key="1">
    <source>
        <dbReference type="ARBA" id="ARBA00022448"/>
    </source>
</evidence>
<evidence type="ECO:0000313" key="5">
    <source>
        <dbReference type="EMBL" id="PHT30793.1"/>
    </source>
</evidence>
<evidence type="ECO:0000259" key="4">
    <source>
        <dbReference type="SMART" id="SM00499"/>
    </source>
</evidence>
<dbReference type="SUPFAM" id="SSF47699">
    <property type="entry name" value="Bifunctional inhibitor/lipid-transfer protein/seed storage 2S albumin"/>
    <property type="match status" value="1"/>
</dbReference>
<comment type="caution">
    <text evidence="5">The sequence shown here is derived from an EMBL/GenBank/DDBJ whole genome shotgun (WGS) entry which is preliminary data.</text>
</comment>
<dbReference type="Gene3D" id="1.10.110.10">
    <property type="entry name" value="Plant lipid-transfer and hydrophobic proteins"/>
    <property type="match status" value="1"/>
</dbReference>
<gene>
    <name evidence="5" type="ORF">CQW23_29626</name>
</gene>
<keyword evidence="1" id="KW-0813">Transport</keyword>
<keyword evidence="2" id="KW-0446">Lipid-binding</keyword>
<feature type="domain" description="Bifunctional inhibitor/plant lipid transfer protein/seed storage helical" evidence="4">
    <location>
        <begin position="406"/>
        <end position="499"/>
    </location>
</feature>
<dbReference type="Pfam" id="PF00234">
    <property type="entry name" value="Tryp_alpha_amyl"/>
    <property type="match status" value="1"/>
</dbReference>
<dbReference type="InterPro" id="IPR005162">
    <property type="entry name" value="Retrotrans_gag_dom"/>
</dbReference>
<feature type="compositionally biased region" description="Basic residues" evidence="3">
    <location>
        <begin position="135"/>
        <end position="152"/>
    </location>
</feature>
<protein>
    <recommendedName>
        <fullName evidence="4">Bifunctional inhibitor/plant lipid transfer protein/seed storage helical domain-containing protein</fullName>
    </recommendedName>
</protein>
<dbReference type="GO" id="GO:0006869">
    <property type="term" value="P:lipid transport"/>
    <property type="evidence" value="ECO:0007669"/>
    <property type="project" value="InterPro"/>
</dbReference>
<dbReference type="InterPro" id="IPR036312">
    <property type="entry name" value="Bifun_inhib/LTP/seed_sf"/>
</dbReference>
<organism evidence="5 6">
    <name type="scientific">Capsicum baccatum</name>
    <name type="common">Peruvian pepper</name>
    <dbReference type="NCBI Taxonomy" id="33114"/>
    <lineage>
        <taxon>Eukaryota</taxon>
        <taxon>Viridiplantae</taxon>
        <taxon>Streptophyta</taxon>
        <taxon>Embryophyta</taxon>
        <taxon>Tracheophyta</taxon>
        <taxon>Spermatophyta</taxon>
        <taxon>Magnoliopsida</taxon>
        <taxon>eudicotyledons</taxon>
        <taxon>Gunneridae</taxon>
        <taxon>Pentapetalae</taxon>
        <taxon>asterids</taxon>
        <taxon>lamiids</taxon>
        <taxon>Solanales</taxon>
        <taxon>Solanaceae</taxon>
        <taxon>Solanoideae</taxon>
        <taxon>Capsiceae</taxon>
        <taxon>Capsicum</taxon>
    </lineage>
</organism>
<feature type="compositionally biased region" description="Polar residues" evidence="3">
    <location>
        <begin position="71"/>
        <end position="81"/>
    </location>
</feature>
<accession>A0A2G2VCU0</accession>
<dbReference type="InterPro" id="IPR033872">
    <property type="entry name" value="nsLTP2"/>
</dbReference>
<evidence type="ECO:0000256" key="3">
    <source>
        <dbReference type="SAM" id="MobiDB-lite"/>
    </source>
</evidence>
<proteinExistence type="predicted"/>
<keyword evidence="6" id="KW-1185">Reference proteome</keyword>
<dbReference type="AlphaFoldDB" id="A0A2G2VCU0"/>
<dbReference type="CDD" id="cd01959">
    <property type="entry name" value="nsLTP2"/>
    <property type="match status" value="1"/>
</dbReference>
<reference evidence="5 6" key="1">
    <citation type="journal article" date="2017" name="Genome Biol.">
        <title>New reference genome sequences of hot pepper reveal the massive evolution of plant disease-resistance genes by retroduplication.</title>
        <authorList>
            <person name="Kim S."/>
            <person name="Park J."/>
            <person name="Yeom S.I."/>
            <person name="Kim Y.M."/>
            <person name="Seo E."/>
            <person name="Kim K.T."/>
            <person name="Kim M.S."/>
            <person name="Lee J.M."/>
            <person name="Cheong K."/>
            <person name="Shin H.S."/>
            <person name="Kim S.B."/>
            <person name="Han K."/>
            <person name="Lee J."/>
            <person name="Park M."/>
            <person name="Lee H.A."/>
            <person name="Lee H.Y."/>
            <person name="Lee Y."/>
            <person name="Oh S."/>
            <person name="Lee J.H."/>
            <person name="Choi E."/>
            <person name="Choi E."/>
            <person name="Lee S.E."/>
            <person name="Jeon J."/>
            <person name="Kim H."/>
            <person name="Choi G."/>
            <person name="Song H."/>
            <person name="Lee J."/>
            <person name="Lee S.C."/>
            <person name="Kwon J.K."/>
            <person name="Lee H.Y."/>
            <person name="Koo N."/>
            <person name="Hong Y."/>
            <person name="Kim R.W."/>
            <person name="Kang W.H."/>
            <person name="Huh J.H."/>
            <person name="Kang B.C."/>
            <person name="Yang T.J."/>
            <person name="Lee Y.H."/>
            <person name="Bennetzen J.L."/>
            <person name="Choi D."/>
        </authorList>
    </citation>
    <scope>NUCLEOTIDE SEQUENCE [LARGE SCALE GENOMIC DNA]</scope>
    <source>
        <strain evidence="6">cv. PBC81</strain>
    </source>
</reference>
<evidence type="ECO:0000313" key="6">
    <source>
        <dbReference type="Proteomes" id="UP000224567"/>
    </source>
</evidence>
<dbReference type="SMART" id="SM00499">
    <property type="entry name" value="AAI"/>
    <property type="match status" value="1"/>
</dbReference>
<feature type="region of interest" description="Disordered" evidence="3">
    <location>
        <begin position="135"/>
        <end position="159"/>
    </location>
</feature>
<dbReference type="OrthoDB" id="1731207at2759"/>
<dbReference type="STRING" id="33114.A0A2G2VCU0"/>
<dbReference type="Proteomes" id="UP000224567">
    <property type="component" value="Unassembled WGS sequence"/>
</dbReference>